<evidence type="ECO:0000256" key="6">
    <source>
        <dbReference type="ARBA" id="ARBA00022801"/>
    </source>
</evidence>
<dbReference type="PROSITE" id="PS01306">
    <property type="entry name" value="UPF0054"/>
    <property type="match status" value="1"/>
</dbReference>
<dbReference type="AlphaFoldDB" id="A0A0F9VY83"/>
<dbReference type="Pfam" id="PF02130">
    <property type="entry name" value="YbeY"/>
    <property type="match status" value="1"/>
</dbReference>
<keyword evidence="4" id="KW-0479">Metal-binding</keyword>
<accession>A0A0F9VY83</accession>
<organism evidence="8">
    <name type="scientific">marine sediment metagenome</name>
    <dbReference type="NCBI Taxonomy" id="412755"/>
    <lineage>
        <taxon>unclassified sequences</taxon>
        <taxon>metagenomes</taxon>
        <taxon>ecological metagenomes</taxon>
    </lineage>
</organism>
<dbReference type="Gene3D" id="3.40.390.30">
    <property type="entry name" value="Metalloproteases ('zincins'), catalytic domain"/>
    <property type="match status" value="1"/>
</dbReference>
<dbReference type="GO" id="GO:0004222">
    <property type="term" value="F:metalloendopeptidase activity"/>
    <property type="evidence" value="ECO:0007669"/>
    <property type="project" value="InterPro"/>
</dbReference>
<evidence type="ECO:0000256" key="3">
    <source>
        <dbReference type="ARBA" id="ARBA00022722"/>
    </source>
</evidence>
<evidence type="ECO:0000256" key="4">
    <source>
        <dbReference type="ARBA" id="ARBA00022723"/>
    </source>
</evidence>
<comment type="cofactor">
    <cofactor evidence="1">
        <name>Zn(2+)</name>
        <dbReference type="ChEBI" id="CHEBI:29105"/>
    </cofactor>
</comment>
<keyword evidence="5" id="KW-0255">Endonuclease</keyword>
<dbReference type="InterPro" id="IPR020549">
    <property type="entry name" value="YbeY_CS"/>
</dbReference>
<keyword evidence="6" id="KW-0378">Hydrolase</keyword>
<evidence type="ECO:0000256" key="5">
    <source>
        <dbReference type="ARBA" id="ARBA00022759"/>
    </source>
</evidence>
<evidence type="ECO:0000256" key="2">
    <source>
        <dbReference type="ARBA" id="ARBA00010875"/>
    </source>
</evidence>
<evidence type="ECO:0000256" key="7">
    <source>
        <dbReference type="ARBA" id="ARBA00022833"/>
    </source>
</evidence>
<dbReference type="EMBL" id="LAZR01000020">
    <property type="protein sequence ID" value="KKO05008.1"/>
    <property type="molecule type" value="Genomic_DNA"/>
</dbReference>
<comment type="caution">
    <text evidence="8">The sequence shown here is derived from an EMBL/GenBank/DDBJ whole genome shotgun (WGS) entry which is preliminary data.</text>
</comment>
<dbReference type="InterPro" id="IPR002036">
    <property type="entry name" value="YbeY"/>
</dbReference>
<evidence type="ECO:0000256" key="1">
    <source>
        <dbReference type="ARBA" id="ARBA00001947"/>
    </source>
</evidence>
<dbReference type="HAMAP" id="MF_00009">
    <property type="entry name" value="Endoribonucl_YbeY"/>
    <property type="match status" value="1"/>
</dbReference>
<dbReference type="GO" id="GO:0004519">
    <property type="term" value="F:endonuclease activity"/>
    <property type="evidence" value="ECO:0007669"/>
    <property type="project" value="UniProtKB-KW"/>
</dbReference>
<dbReference type="PANTHER" id="PTHR46986:SF1">
    <property type="entry name" value="ENDORIBONUCLEASE YBEY, CHLOROPLASTIC"/>
    <property type="match status" value="1"/>
</dbReference>
<dbReference type="GO" id="GO:0046872">
    <property type="term" value="F:metal ion binding"/>
    <property type="evidence" value="ECO:0007669"/>
    <property type="project" value="UniProtKB-KW"/>
</dbReference>
<evidence type="ECO:0000313" key="8">
    <source>
        <dbReference type="EMBL" id="KKO05008.1"/>
    </source>
</evidence>
<dbReference type="PANTHER" id="PTHR46986">
    <property type="entry name" value="ENDORIBONUCLEASE YBEY, CHLOROPLASTIC"/>
    <property type="match status" value="1"/>
</dbReference>
<reference evidence="8" key="1">
    <citation type="journal article" date="2015" name="Nature">
        <title>Complex archaea that bridge the gap between prokaryotes and eukaryotes.</title>
        <authorList>
            <person name="Spang A."/>
            <person name="Saw J.H."/>
            <person name="Jorgensen S.L."/>
            <person name="Zaremba-Niedzwiedzka K."/>
            <person name="Martijn J."/>
            <person name="Lind A.E."/>
            <person name="van Eijk R."/>
            <person name="Schleper C."/>
            <person name="Guy L."/>
            <person name="Ettema T.J."/>
        </authorList>
    </citation>
    <scope>NUCLEOTIDE SEQUENCE</scope>
</reference>
<dbReference type="NCBIfam" id="TIGR00043">
    <property type="entry name" value="rRNA maturation RNase YbeY"/>
    <property type="match status" value="1"/>
</dbReference>
<dbReference type="SUPFAM" id="SSF55486">
    <property type="entry name" value="Metalloproteases ('zincins'), catalytic domain"/>
    <property type="match status" value="1"/>
</dbReference>
<dbReference type="InterPro" id="IPR023091">
    <property type="entry name" value="MetalPrtase_cat_dom_sf_prd"/>
</dbReference>
<name>A0A0F9VY83_9ZZZZ</name>
<protein>
    <submittedName>
        <fullName evidence="8">Uncharacterized protein</fullName>
    </submittedName>
</protein>
<dbReference type="GO" id="GO:0006364">
    <property type="term" value="P:rRNA processing"/>
    <property type="evidence" value="ECO:0007669"/>
    <property type="project" value="InterPro"/>
</dbReference>
<proteinExistence type="inferred from homology"/>
<sequence length="139" mass="16608">MINYNYLSDFKIVEEETFNLWITESCQTEDFRIQELNYIFCDDEYLLKINQDYLQHDYLTDIITFDYVSGKNISGDLYISIDRVKENATEFNVTFENELKRVMIHGVLHLMGYSDKSDTATTEMRAKEEEKIKLFHVEQ</sequence>
<keyword evidence="7" id="KW-0862">Zinc</keyword>
<keyword evidence="3" id="KW-0540">Nuclease</keyword>
<comment type="similarity">
    <text evidence="2">Belongs to the endoribonuclease YbeY family.</text>
</comment>
<gene>
    <name evidence="8" type="ORF">LCGC14_0078270</name>
</gene>